<feature type="region of interest" description="Disordered" evidence="1">
    <location>
        <begin position="258"/>
        <end position="281"/>
    </location>
</feature>
<dbReference type="GO" id="GO:0005068">
    <property type="term" value="F:transmembrane receptor protein tyrosine kinase adaptor activity"/>
    <property type="evidence" value="ECO:0007669"/>
    <property type="project" value="TreeGrafter"/>
</dbReference>
<dbReference type="PANTHER" id="PTHR21258:SF55">
    <property type="entry name" value="FI23523P1"/>
    <property type="match status" value="1"/>
</dbReference>
<protein>
    <recommendedName>
        <fullName evidence="2">IRS-type PTB domain-containing protein</fullName>
    </recommendedName>
</protein>
<dbReference type="SUPFAM" id="SSF50729">
    <property type="entry name" value="PH domain-like"/>
    <property type="match status" value="1"/>
</dbReference>
<feature type="region of interest" description="Disordered" evidence="1">
    <location>
        <begin position="427"/>
        <end position="457"/>
    </location>
</feature>
<sequence>MGNYVSEHKRPSATVDGDVCEFRVYIHRRNKFIHAWMKLTPREIIVQRSKTDIVVFPLQYLRRYGYTSAGVFFFESGRRCATGEGLHTFQSQHAETIFHMVQARVQDTANAAHADWAEQRRRDVRTQSVDHTPRIHPVQRYLSERNTEFSTFNQPNYNSLHAGEMKRRRQLVTPAAPRPRSLPGIEDTLISTSPQIVQNSHGHAQIIGNIISESPGPNKGSVSSLYNPSLSTIHSYSNVVPRAHYQSATPTEYPFRARCPSASSDHSTISAQSFQSTPSTPTTKVFPIQWDGGAGSTSFLCYANSTPITPSSERSSGSFTPTLNDEKSSLLSTPPTARNPLSAAIVGIGGISLDERPRGSQVHGKNSPSIGSLPRTTHRHLNYATMEAPLAAGERTSRSPSVSGSCVSLPQNATSYAVIDPERTKALKQARDDVARSNLDHLSPSRSRKIGKLLGNQ</sequence>
<feature type="domain" description="IRS-type PTB" evidence="2">
    <location>
        <begin position="7"/>
        <end position="115"/>
    </location>
</feature>
<dbReference type="InterPro" id="IPR050996">
    <property type="entry name" value="Docking_Protein_DOK"/>
</dbReference>
<dbReference type="Proteomes" id="UP000887575">
    <property type="component" value="Unassembled WGS sequence"/>
</dbReference>
<dbReference type="GO" id="GO:0008543">
    <property type="term" value="P:fibroblast growth factor receptor signaling pathway"/>
    <property type="evidence" value="ECO:0007669"/>
    <property type="project" value="TreeGrafter"/>
</dbReference>
<dbReference type="SMART" id="SM00310">
    <property type="entry name" value="PTBI"/>
    <property type="match status" value="1"/>
</dbReference>
<reference evidence="4" key="1">
    <citation type="submission" date="2024-02" db="UniProtKB">
        <authorList>
            <consortium name="WormBaseParasite"/>
        </authorList>
    </citation>
    <scope>IDENTIFICATION</scope>
</reference>
<evidence type="ECO:0000259" key="2">
    <source>
        <dbReference type="PROSITE" id="PS51064"/>
    </source>
</evidence>
<proteinExistence type="predicted"/>
<dbReference type="InterPro" id="IPR002404">
    <property type="entry name" value="IRS_PTB"/>
</dbReference>
<dbReference type="AlphaFoldDB" id="A0AAF3FFW9"/>
<feature type="region of interest" description="Disordered" evidence="1">
    <location>
        <begin position="308"/>
        <end position="336"/>
    </location>
</feature>
<dbReference type="WBParaSite" id="MBELARI_LOCUS5934">
    <property type="protein sequence ID" value="MBELARI_LOCUS5934"/>
    <property type="gene ID" value="MBELARI_LOCUS5934"/>
</dbReference>
<dbReference type="SMART" id="SM01244">
    <property type="entry name" value="IRS"/>
    <property type="match status" value="1"/>
</dbReference>
<dbReference type="Pfam" id="PF02174">
    <property type="entry name" value="IRS"/>
    <property type="match status" value="1"/>
</dbReference>
<dbReference type="PANTHER" id="PTHR21258">
    <property type="entry name" value="DOCKING PROTEIN RELATED"/>
    <property type="match status" value="1"/>
</dbReference>
<feature type="compositionally biased region" description="Basic and acidic residues" evidence="1">
    <location>
        <begin position="427"/>
        <end position="439"/>
    </location>
</feature>
<keyword evidence="3" id="KW-1185">Reference proteome</keyword>
<name>A0AAF3FFW9_9BILA</name>
<evidence type="ECO:0000256" key="1">
    <source>
        <dbReference type="SAM" id="MobiDB-lite"/>
    </source>
</evidence>
<dbReference type="PROSITE" id="PS51064">
    <property type="entry name" value="IRS_PTB"/>
    <property type="match status" value="1"/>
</dbReference>
<evidence type="ECO:0000313" key="4">
    <source>
        <dbReference type="WBParaSite" id="MBELARI_LOCUS5934"/>
    </source>
</evidence>
<organism evidence="3 4">
    <name type="scientific">Mesorhabditis belari</name>
    <dbReference type="NCBI Taxonomy" id="2138241"/>
    <lineage>
        <taxon>Eukaryota</taxon>
        <taxon>Metazoa</taxon>
        <taxon>Ecdysozoa</taxon>
        <taxon>Nematoda</taxon>
        <taxon>Chromadorea</taxon>
        <taxon>Rhabditida</taxon>
        <taxon>Rhabditina</taxon>
        <taxon>Rhabditomorpha</taxon>
        <taxon>Rhabditoidea</taxon>
        <taxon>Rhabditidae</taxon>
        <taxon>Mesorhabditinae</taxon>
        <taxon>Mesorhabditis</taxon>
    </lineage>
</organism>
<accession>A0AAF3FFW9</accession>
<dbReference type="InterPro" id="IPR011993">
    <property type="entry name" value="PH-like_dom_sf"/>
</dbReference>
<dbReference type="GO" id="GO:0005737">
    <property type="term" value="C:cytoplasm"/>
    <property type="evidence" value="ECO:0007669"/>
    <property type="project" value="TreeGrafter"/>
</dbReference>
<dbReference type="Gene3D" id="2.30.29.30">
    <property type="entry name" value="Pleckstrin-homology domain (PH domain)/Phosphotyrosine-binding domain (PTB)"/>
    <property type="match status" value="1"/>
</dbReference>
<dbReference type="GO" id="GO:0005104">
    <property type="term" value="F:fibroblast growth factor receptor binding"/>
    <property type="evidence" value="ECO:0007669"/>
    <property type="project" value="TreeGrafter"/>
</dbReference>
<feature type="compositionally biased region" description="Polar residues" evidence="1">
    <location>
        <begin position="261"/>
        <end position="275"/>
    </location>
</feature>
<feature type="region of interest" description="Disordered" evidence="1">
    <location>
        <begin position="355"/>
        <end position="375"/>
    </location>
</feature>
<evidence type="ECO:0000313" key="3">
    <source>
        <dbReference type="Proteomes" id="UP000887575"/>
    </source>
</evidence>